<organism evidence="5 6">
    <name type="scientific">Emiliania huxleyi (strain CCMP1516)</name>
    <dbReference type="NCBI Taxonomy" id="280463"/>
    <lineage>
        <taxon>Eukaryota</taxon>
        <taxon>Haptista</taxon>
        <taxon>Haptophyta</taxon>
        <taxon>Prymnesiophyceae</taxon>
        <taxon>Isochrysidales</taxon>
        <taxon>Noelaerhabdaceae</taxon>
        <taxon>Emiliania</taxon>
    </lineage>
</organism>
<evidence type="ECO:0000313" key="5">
    <source>
        <dbReference type="EnsemblProtists" id="EOD22613"/>
    </source>
</evidence>
<dbReference type="InterPro" id="IPR005320">
    <property type="entry name" value="Peptidase_S51"/>
</dbReference>
<evidence type="ECO:0000256" key="1">
    <source>
        <dbReference type="ARBA" id="ARBA00006534"/>
    </source>
</evidence>
<dbReference type="GO" id="GO:0008236">
    <property type="term" value="F:serine-type peptidase activity"/>
    <property type="evidence" value="ECO:0007669"/>
    <property type="project" value="UniProtKB-KW"/>
</dbReference>
<reference evidence="5" key="2">
    <citation type="submission" date="2024-10" db="UniProtKB">
        <authorList>
            <consortium name="EnsemblProtists"/>
        </authorList>
    </citation>
    <scope>IDENTIFICATION</scope>
</reference>
<dbReference type="GeneID" id="17268160"/>
<proteinExistence type="inferred from homology"/>
<evidence type="ECO:0000313" key="6">
    <source>
        <dbReference type="Proteomes" id="UP000013827"/>
    </source>
</evidence>
<dbReference type="PANTHER" id="PTHR20842:SF0">
    <property type="entry name" value="ALPHA-ASPARTYL DIPEPTIDASE"/>
    <property type="match status" value="1"/>
</dbReference>
<reference evidence="6" key="1">
    <citation type="journal article" date="2013" name="Nature">
        <title>Pan genome of the phytoplankton Emiliania underpins its global distribution.</title>
        <authorList>
            <person name="Read B.A."/>
            <person name="Kegel J."/>
            <person name="Klute M.J."/>
            <person name="Kuo A."/>
            <person name="Lefebvre S.C."/>
            <person name="Maumus F."/>
            <person name="Mayer C."/>
            <person name="Miller J."/>
            <person name="Monier A."/>
            <person name="Salamov A."/>
            <person name="Young J."/>
            <person name="Aguilar M."/>
            <person name="Claverie J.M."/>
            <person name="Frickenhaus S."/>
            <person name="Gonzalez K."/>
            <person name="Herman E.K."/>
            <person name="Lin Y.C."/>
            <person name="Napier J."/>
            <person name="Ogata H."/>
            <person name="Sarno A.F."/>
            <person name="Shmutz J."/>
            <person name="Schroeder D."/>
            <person name="de Vargas C."/>
            <person name="Verret F."/>
            <person name="von Dassow P."/>
            <person name="Valentin K."/>
            <person name="Van de Peer Y."/>
            <person name="Wheeler G."/>
            <person name="Dacks J.B."/>
            <person name="Delwiche C.F."/>
            <person name="Dyhrman S.T."/>
            <person name="Glockner G."/>
            <person name="John U."/>
            <person name="Richards T."/>
            <person name="Worden A.Z."/>
            <person name="Zhang X."/>
            <person name="Grigoriev I.V."/>
            <person name="Allen A.E."/>
            <person name="Bidle K."/>
            <person name="Borodovsky M."/>
            <person name="Bowler C."/>
            <person name="Brownlee C."/>
            <person name="Cock J.M."/>
            <person name="Elias M."/>
            <person name="Gladyshev V.N."/>
            <person name="Groth M."/>
            <person name="Guda C."/>
            <person name="Hadaegh A."/>
            <person name="Iglesias-Rodriguez M.D."/>
            <person name="Jenkins J."/>
            <person name="Jones B.M."/>
            <person name="Lawson T."/>
            <person name="Leese F."/>
            <person name="Lindquist E."/>
            <person name="Lobanov A."/>
            <person name="Lomsadze A."/>
            <person name="Malik S.B."/>
            <person name="Marsh M.E."/>
            <person name="Mackinder L."/>
            <person name="Mock T."/>
            <person name="Mueller-Roeber B."/>
            <person name="Pagarete A."/>
            <person name="Parker M."/>
            <person name="Probert I."/>
            <person name="Quesneville H."/>
            <person name="Raines C."/>
            <person name="Rensing S.A."/>
            <person name="Riano-Pachon D.M."/>
            <person name="Richier S."/>
            <person name="Rokitta S."/>
            <person name="Shiraiwa Y."/>
            <person name="Soanes D.M."/>
            <person name="van der Giezen M."/>
            <person name="Wahlund T.M."/>
            <person name="Williams B."/>
            <person name="Wilson W."/>
            <person name="Wolfe G."/>
            <person name="Wurch L.L."/>
        </authorList>
    </citation>
    <scope>NUCLEOTIDE SEQUENCE</scope>
</reference>
<dbReference type="PANTHER" id="PTHR20842">
    <property type="entry name" value="PROTEASE S51 ALPHA-ASPARTYL DIPEPTIDASE"/>
    <property type="match status" value="1"/>
</dbReference>
<dbReference type="PaxDb" id="2903-EOD22613"/>
<dbReference type="InterPro" id="IPR029062">
    <property type="entry name" value="Class_I_gatase-like"/>
</dbReference>
<evidence type="ECO:0000256" key="4">
    <source>
        <dbReference type="ARBA" id="ARBA00022825"/>
    </source>
</evidence>
<dbReference type="eggNOG" id="ENOG502RYZZ">
    <property type="taxonomic scope" value="Eukaryota"/>
</dbReference>
<keyword evidence="3" id="KW-0378">Hydrolase</keyword>
<dbReference type="CDD" id="cd03146">
    <property type="entry name" value="GAT1_Peptidase_E"/>
    <property type="match status" value="1"/>
</dbReference>
<dbReference type="OMA" id="RFHAMEN"/>
<name>A0A0D3JGH8_EMIH1</name>
<evidence type="ECO:0000256" key="3">
    <source>
        <dbReference type="ARBA" id="ARBA00022801"/>
    </source>
</evidence>
<dbReference type="RefSeq" id="XP_005775042.1">
    <property type="nucleotide sequence ID" value="XM_005774985.1"/>
</dbReference>
<dbReference type="SUPFAM" id="SSF52317">
    <property type="entry name" value="Class I glutamine amidotransferase-like"/>
    <property type="match status" value="1"/>
</dbReference>
<keyword evidence="4" id="KW-0720">Serine protease</keyword>
<dbReference type="AlphaFoldDB" id="A0A0D3JGH8"/>
<evidence type="ECO:0000256" key="2">
    <source>
        <dbReference type="ARBA" id="ARBA00022670"/>
    </source>
</evidence>
<dbReference type="HOGENOM" id="CLU_071731_0_0_1"/>
<dbReference type="EnsemblProtists" id="EOD22613">
    <property type="protein sequence ID" value="EOD22613"/>
    <property type="gene ID" value="EMIHUDRAFT_49932"/>
</dbReference>
<comment type="similarity">
    <text evidence="1">Belongs to the peptidase S51 family.</text>
</comment>
<evidence type="ECO:0008006" key="7">
    <source>
        <dbReference type="Google" id="ProtNLM"/>
    </source>
</evidence>
<keyword evidence="2" id="KW-0645">Protease</keyword>
<sequence length="224" mass="23493">TAPRLAPLKIYAAGSGEDMFALTETVDEVISLAGKARPAVLYLGTATYDAPAARQKQTSGFEARGCRVSALRVAWDTPGEAEMRNAMMGADVILISGGNTLFAIDRWRRLGVDALLRRAAARGAVLAGGSAGFISLCEGGHSDSMEPASYKNPPGPQLALMNASWAYIRVPGVGLLKGLCCPHYDVTGSNGVERADDFTAMLRHHSGEDGIGVDNWAAIAVDGD</sequence>
<dbReference type="GO" id="GO:0006508">
    <property type="term" value="P:proteolysis"/>
    <property type="evidence" value="ECO:0007669"/>
    <property type="project" value="UniProtKB-KW"/>
</dbReference>
<accession>A0A0D3JGH8</accession>
<dbReference type="KEGG" id="ehx:EMIHUDRAFT_49932"/>
<dbReference type="Pfam" id="PF03575">
    <property type="entry name" value="Peptidase_S51"/>
    <property type="match status" value="1"/>
</dbReference>
<dbReference type="Gene3D" id="3.40.50.880">
    <property type="match status" value="1"/>
</dbReference>
<dbReference type="Proteomes" id="UP000013827">
    <property type="component" value="Unassembled WGS sequence"/>
</dbReference>
<protein>
    <recommendedName>
        <fullName evidence="7">Peptidase E</fullName>
    </recommendedName>
</protein>
<keyword evidence="6" id="KW-1185">Reference proteome</keyword>